<dbReference type="Gene3D" id="3.30.70.270">
    <property type="match status" value="1"/>
</dbReference>
<dbReference type="RefSeq" id="WP_134756377.1">
    <property type="nucleotide sequence ID" value="NZ_MYFO02000019.1"/>
</dbReference>
<reference evidence="11 12" key="1">
    <citation type="submission" date="2017-03" db="EMBL/GenBank/DDBJ databases">
        <title>Isolation of Levoglucosan Utilizing Bacteria.</title>
        <authorList>
            <person name="Arya A.S."/>
        </authorList>
    </citation>
    <scope>NUCLEOTIDE SEQUENCE [LARGE SCALE GENOMIC DNA]</scope>
    <source>
        <strain evidence="11 12">MEC069</strain>
    </source>
</reference>
<dbReference type="InterPro" id="IPR018060">
    <property type="entry name" value="HTH_AraC"/>
</dbReference>
<sequence length="570" mass="63477">MKVMLADDEILVRLGVKTMIDWSAHGFEYVGDAPDGRQALQLIEEKRPDILLTDIVMPQMNGLELIERVREAFPQLRIIVLSSHDEYDYVRKAMKLGVDDYLLKASMKPDELLELLQETAHKIRQSQLAPPQAVQLPEAASEEERARRWLRTLLESDRAAAAAAVSAATGNAPAGTDAGAASTAATVPPGANAAAAATAAAFAADEAAAACPLPLGAINKAMRLIVHPAPDKAEGSVRPVVLQLVGQELERVAAAAVVADLGHDGLAVWLPLDAAAQADGLEMACRAIVQAVKRFLNLTVSIGISDVCSGYRQLRRAFEQADAAAGRSFYEGIGRVYTWKGDITRADVESVRIGKADELVFKRELGQLQLPQLKQRLHEWFERLDRARLPKDACIQWCLQLWSMIQAEWETAFSEEPCGQHDAAERPAYRQIIEFQQLADALDWFERLLDSVADSEGLRHRESHREDIRELLRFLQEHYAEEISLKLAADRLKLNESYLSYLFKKETQIGFSEYINQLRVDKAAELLLHTDLPGYAIAERVGYENVNYFGRIFKKIKGLSPQQFRAAYRI</sequence>
<dbReference type="GO" id="GO:0003700">
    <property type="term" value="F:DNA-binding transcription factor activity"/>
    <property type="evidence" value="ECO:0007669"/>
    <property type="project" value="InterPro"/>
</dbReference>
<feature type="domain" description="HTH araC/xylS-type" evidence="9">
    <location>
        <begin position="469"/>
        <end position="567"/>
    </location>
</feature>
<evidence type="ECO:0000256" key="7">
    <source>
        <dbReference type="ARBA" id="ARBA00023163"/>
    </source>
</evidence>
<organism evidence="11 12">
    <name type="scientific">Paenibacillus athensensis</name>
    <dbReference type="NCBI Taxonomy" id="1967502"/>
    <lineage>
        <taxon>Bacteria</taxon>
        <taxon>Bacillati</taxon>
        <taxon>Bacillota</taxon>
        <taxon>Bacilli</taxon>
        <taxon>Bacillales</taxon>
        <taxon>Paenibacillaceae</taxon>
        <taxon>Paenibacillus</taxon>
    </lineage>
</organism>
<dbReference type="GO" id="GO:0043565">
    <property type="term" value="F:sequence-specific DNA binding"/>
    <property type="evidence" value="ECO:0007669"/>
    <property type="project" value="InterPro"/>
</dbReference>
<gene>
    <name evidence="11" type="ORF">B5M42_20875</name>
</gene>
<name>A0A4Y8PW30_9BACL</name>
<dbReference type="Pfam" id="PF17853">
    <property type="entry name" value="GGDEF_2"/>
    <property type="match status" value="1"/>
</dbReference>
<evidence type="ECO:0008006" key="13">
    <source>
        <dbReference type="Google" id="ProtNLM"/>
    </source>
</evidence>
<evidence type="ECO:0000256" key="1">
    <source>
        <dbReference type="ARBA" id="ARBA00004496"/>
    </source>
</evidence>
<feature type="modified residue" description="4-aspartylphosphate" evidence="8">
    <location>
        <position position="54"/>
    </location>
</feature>
<dbReference type="InterPro" id="IPR041522">
    <property type="entry name" value="CdaR_GGDEF"/>
</dbReference>
<evidence type="ECO:0000256" key="8">
    <source>
        <dbReference type="PROSITE-ProRule" id="PRU00169"/>
    </source>
</evidence>
<keyword evidence="12" id="KW-1185">Reference proteome</keyword>
<dbReference type="Pfam" id="PF00072">
    <property type="entry name" value="Response_reg"/>
    <property type="match status" value="1"/>
</dbReference>
<keyword evidence="5" id="KW-0805">Transcription regulation</keyword>
<dbReference type="SUPFAM" id="SSF52172">
    <property type="entry name" value="CheY-like"/>
    <property type="match status" value="1"/>
</dbReference>
<evidence type="ECO:0000256" key="3">
    <source>
        <dbReference type="ARBA" id="ARBA00022553"/>
    </source>
</evidence>
<keyword evidence="3 8" id="KW-0597">Phosphoprotein</keyword>
<accession>A0A4Y8PW30</accession>
<dbReference type="Pfam" id="PF12833">
    <property type="entry name" value="HTH_18"/>
    <property type="match status" value="1"/>
</dbReference>
<dbReference type="PROSITE" id="PS01124">
    <property type="entry name" value="HTH_ARAC_FAMILY_2"/>
    <property type="match status" value="1"/>
</dbReference>
<evidence type="ECO:0000256" key="5">
    <source>
        <dbReference type="ARBA" id="ARBA00023015"/>
    </source>
</evidence>
<dbReference type="AlphaFoldDB" id="A0A4Y8PW30"/>
<dbReference type="PROSITE" id="PS50110">
    <property type="entry name" value="RESPONSE_REGULATORY"/>
    <property type="match status" value="1"/>
</dbReference>
<dbReference type="PANTHER" id="PTHR42713:SF3">
    <property type="entry name" value="TRANSCRIPTIONAL REGULATORY PROTEIN HPTR"/>
    <property type="match status" value="1"/>
</dbReference>
<comment type="caution">
    <text evidence="11">The sequence shown here is derived from an EMBL/GenBank/DDBJ whole genome shotgun (WGS) entry which is preliminary data.</text>
</comment>
<dbReference type="InterPro" id="IPR011006">
    <property type="entry name" value="CheY-like_superfamily"/>
</dbReference>
<dbReference type="CDD" id="cd17536">
    <property type="entry name" value="REC_YesN-like"/>
    <property type="match status" value="1"/>
</dbReference>
<proteinExistence type="predicted"/>
<keyword evidence="4" id="KW-0902">Two-component regulatory system</keyword>
<dbReference type="InterPro" id="IPR043128">
    <property type="entry name" value="Rev_trsase/Diguanyl_cyclase"/>
</dbReference>
<keyword evidence="6" id="KW-0238">DNA-binding</keyword>
<evidence type="ECO:0000256" key="2">
    <source>
        <dbReference type="ARBA" id="ARBA00022490"/>
    </source>
</evidence>
<evidence type="ECO:0000259" key="10">
    <source>
        <dbReference type="PROSITE" id="PS50110"/>
    </source>
</evidence>
<protein>
    <recommendedName>
        <fullName evidence="13">Two-component system, response regulator YesN</fullName>
    </recommendedName>
</protein>
<feature type="domain" description="Response regulatory" evidence="10">
    <location>
        <begin position="2"/>
        <end position="119"/>
    </location>
</feature>
<evidence type="ECO:0000256" key="6">
    <source>
        <dbReference type="ARBA" id="ARBA00023125"/>
    </source>
</evidence>
<keyword evidence="2" id="KW-0963">Cytoplasm</keyword>
<evidence type="ECO:0000313" key="11">
    <source>
        <dbReference type="EMBL" id="TFE84228.1"/>
    </source>
</evidence>
<dbReference type="InterPro" id="IPR001789">
    <property type="entry name" value="Sig_transdc_resp-reg_receiver"/>
</dbReference>
<evidence type="ECO:0000256" key="4">
    <source>
        <dbReference type="ARBA" id="ARBA00023012"/>
    </source>
</evidence>
<dbReference type="SUPFAM" id="SSF46689">
    <property type="entry name" value="Homeodomain-like"/>
    <property type="match status" value="2"/>
</dbReference>
<dbReference type="GO" id="GO:0005737">
    <property type="term" value="C:cytoplasm"/>
    <property type="evidence" value="ECO:0007669"/>
    <property type="project" value="UniProtKB-SubCell"/>
</dbReference>
<dbReference type="GO" id="GO:0000160">
    <property type="term" value="P:phosphorelay signal transduction system"/>
    <property type="evidence" value="ECO:0007669"/>
    <property type="project" value="UniProtKB-KW"/>
</dbReference>
<dbReference type="EMBL" id="MYFO01000037">
    <property type="protein sequence ID" value="TFE84228.1"/>
    <property type="molecule type" value="Genomic_DNA"/>
</dbReference>
<dbReference type="SMART" id="SM00342">
    <property type="entry name" value="HTH_ARAC"/>
    <property type="match status" value="1"/>
</dbReference>
<dbReference type="SMART" id="SM00448">
    <property type="entry name" value="REC"/>
    <property type="match status" value="1"/>
</dbReference>
<keyword evidence="7" id="KW-0804">Transcription</keyword>
<dbReference type="InterPro" id="IPR051552">
    <property type="entry name" value="HptR"/>
</dbReference>
<dbReference type="Proteomes" id="UP000298246">
    <property type="component" value="Unassembled WGS sequence"/>
</dbReference>
<evidence type="ECO:0000313" key="12">
    <source>
        <dbReference type="Proteomes" id="UP000298246"/>
    </source>
</evidence>
<comment type="subcellular location">
    <subcellularLocation>
        <location evidence="1">Cytoplasm</location>
    </subcellularLocation>
</comment>
<dbReference type="Gene3D" id="3.40.50.2300">
    <property type="match status" value="1"/>
</dbReference>
<dbReference type="OrthoDB" id="9794370at2"/>
<evidence type="ECO:0000259" key="9">
    <source>
        <dbReference type="PROSITE" id="PS01124"/>
    </source>
</evidence>
<dbReference type="PANTHER" id="PTHR42713">
    <property type="entry name" value="HISTIDINE KINASE-RELATED"/>
    <property type="match status" value="1"/>
</dbReference>
<dbReference type="InterPro" id="IPR009057">
    <property type="entry name" value="Homeodomain-like_sf"/>
</dbReference>
<dbReference type="Gene3D" id="1.10.10.60">
    <property type="entry name" value="Homeodomain-like"/>
    <property type="match status" value="2"/>
</dbReference>